<gene>
    <name evidence="1" type="ORF">WG66_1172</name>
</gene>
<proteinExistence type="predicted"/>
<dbReference type="AlphaFoldDB" id="A0A0W0GCG1"/>
<dbReference type="EMBL" id="LATX01000432">
    <property type="protein sequence ID" value="KTB46253.1"/>
    <property type="molecule type" value="Genomic_DNA"/>
</dbReference>
<comment type="caution">
    <text evidence="1">The sequence shown here is derived from an EMBL/GenBank/DDBJ whole genome shotgun (WGS) entry which is preliminary data.</text>
</comment>
<evidence type="ECO:0000313" key="2">
    <source>
        <dbReference type="Proteomes" id="UP000054988"/>
    </source>
</evidence>
<accession>A0A0W0GCG1</accession>
<name>A0A0W0GCG1_MONRR</name>
<reference evidence="1 2" key="1">
    <citation type="submission" date="2015-12" db="EMBL/GenBank/DDBJ databases">
        <title>Draft genome sequence of Moniliophthora roreri, the causal agent of frosty pod rot of cacao.</title>
        <authorList>
            <person name="Aime M.C."/>
            <person name="Diaz-Valderrama J.R."/>
            <person name="Kijpornyongpan T."/>
            <person name="Phillips-Mora W."/>
        </authorList>
    </citation>
    <scope>NUCLEOTIDE SEQUENCE [LARGE SCALE GENOMIC DNA]</scope>
    <source>
        <strain evidence="1 2">MCA 2952</strain>
    </source>
</reference>
<dbReference type="Proteomes" id="UP000054988">
    <property type="component" value="Unassembled WGS sequence"/>
</dbReference>
<sequence>MEIGLWLRYVRPRTPWDISDNEEYDTYHDIKYRISFEHVRYLHDSIIDGVGQSQFFFRDAL</sequence>
<evidence type="ECO:0000313" key="1">
    <source>
        <dbReference type="EMBL" id="KTB46253.1"/>
    </source>
</evidence>
<protein>
    <submittedName>
        <fullName evidence="1">Uncharacterized protein</fullName>
    </submittedName>
</protein>
<organism evidence="1 2">
    <name type="scientific">Moniliophthora roreri</name>
    <name type="common">Frosty pod rot fungus</name>
    <name type="synonym">Monilia roreri</name>
    <dbReference type="NCBI Taxonomy" id="221103"/>
    <lineage>
        <taxon>Eukaryota</taxon>
        <taxon>Fungi</taxon>
        <taxon>Dikarya</taxon>
        <taxon>Basidiomycota</taxon>
        <taxon>Agaricomycotina</taxon>
        <taxon>Agaricomycetes</taxon>
        <taxon>Agaricomycetidae</taxon>
        <taxon>Agaricales</taxon>
        <taxon>Marasmiineae</taxon>
        <taxon>Marasmiaceae</taxon>
        <taxon>Moniliophthora</taxon>
    </lineage>
</organism>